<proteinExistence type="predicted"/>
<accession>A0A6B2JTM2</accession>
<evidence type="ECO:0000256" key="1">
    <source>
        <dbReference type="SAM" id="SignalP"/>
    </source>
</evidence>
<protein>
    <submittedName>
        <fullName evidence="2">TraB/GumN family protein</fullName>
    </submittedName>
</protein>
<comment type="caution">
    <text evidence="2">The sequence shown here is derived from an EMBL/GenBank/DDBJ whole genome shotgun (WGS) entry which is preliminary data.</text>
</comment>
<keyword evidence="3" id="KW-1185">Reference proteome</keyword>
<gene>
    <name evidence="2" type="ORF">GZA08_03000</name>
</gene>
<organism evidence="2 3">
    <name type="scientific">Pseudoroseicyclus tamaricis</name>
    <dbReference type="NCBI Taxonomy" id="2705421"/>
    <lineage>
        <taxon>Bacteria</taxon>
        <taxon>Pseudomonadati</taxon>
        <taxon>Pseudomonadota</taxon>
        <taxon>Alphaproteobacteria</taxon>
        <taxon>Rhodobacterales</taxon>
        <taxon>Paracoccaceae</taxon>
        <taxon>Pseudoroseicyclus</taxon>
    </lineage>
</organism>
<dbReference type="PROSITE" id="PS51257">
    <property type="entry name" value="PROKAR_LIPOPROTEIN"/>
    <property type="match status" value="1"/>
</dbReference>
<dbReference type="AlphaFoldDB" id="A0A6B2JTM2"/>
<feature type="chain" id="PRO_5025427143" evidence="1">
    <location>
        <begin position="22"/>
        <end position="329"/>
    </location>
</feature>
<reference evidence="2 3" key="1">
    <citation type="submission" date="2020-02" db="EMBL/GenBank/DDBJ databases">
        <title>Pseudoroseicyclus tamarix, sp. nov., isolated from offshore sediment of a Tamarix chinensis forest.</title>
        <authorList>
            <person name="Gai Y."/>
        </authorList>
    </citation>
    <scope>NUCLEOTIDE SEQUENCE [LARGE SCALE GENOMIC DNA]</scope>
    <source>
        <strain evidence="2 3">CLL3-39</strain>
    </source>
</reference>
<name>A0A6B2JTM2_9RHOB</name>
<evidence type="ECO:0000313" key="2">
    <source>
        <dbReference type="EMBL" id="NDU99938.1"/>
    </source>
</evidence>
<dbReference type="CDD" id="cd14789">
    <property type="entry name" value="Tiki"/>
    <property type="match status" value="1"/>
</dbReference>
<dbReference type="InterPro" id="IPR002816">
    <property type="entry name" value="TraB/PrgY/GumN_fam"/>
</dbReference>
<dbReference type="Pfam" id="PF01963">
    <property type="entry name" value="TraB_PrgY_gumN"/>
    <property type="match status" value="1"/>
</dbReference>
<dbReference type="EMBL" id="JAAGAB010000001">
    <property type="protein sequence ID" value="NDU99938.1"/>
    <property type="molecule type" value="Genomic_DNA"/>
</dbReference>
<keyword evidence="1" id="KW-0732">Signal</keyword>
<evidence type="ECO:0000313" key="3">
    <source>
        <dbReference type="Proteomes" id="UP000474757"/>
    </source>
</evidence>
<dbReference type="PANTHER" id="PTHR40590:SF1">
    <property type="entry name" value="CYTOPLASMIC PROTEIN"/>
    <property type="match status" value="1"/>
</dbReference>
<dbReference type="Proteomes" id="UP000474757">
    <property type="component" value="Unassembled WGS sequence"/>
</dbReference>
<sequence>MRRLLAPLAFALTALAGPLLAACDGPSLLETMGAEDRARLDAMAQEVPFGDGVIWRADKDGHRIILAGTMHLPDPRAEALTTRLSRIMKGADLALFEMTRKEEAEMTEALTEDPTRMLITEGPDLRERLDPQTWEVLSEAAEARGIPPVFAARVQPWFLVLTLSAPPCLAGGEALTGGLDHQLMDAATAAGIETRALEPWDTLLTIVEAADPEEELDMLRLSLQPPELQEQLFNAVLDLYFEECVGAIMALTTLSAELSPGVDLEEAMEANAMAEDALLYGRNDSWLPLILSAGEANAKTFVAVGAAHLPGERGLLQGLQDAGWTISPP</sequence>
<dbReference type="InterPro" id="IPR047111">
    <property type="entry name" value="YbaP-like"/>
</dbReference>
<feature type="signal peptide" evidence="1">
    <location>
        <begin position="1"/>
        <end position="21"/>
    </location>
</feature>
<dbReference type="RefSeq" id="WP_163889832.1">
    <property type="nucleotide sequence ID" value="NZ_JAAFYS010000001.1"/>
</dbReference>
<dbReference type="PANTHER" id="PTHR40590">
    <property type="entry name" value="CYTOPLASMIC PROTEIN-RELATED"/>
    <property type="match status" value="1"/>
</dbReference>